<accession>A0A2Z6P0C0</accession>
<dbReference type="OrthoDB" id="1932527at2759"/>
<dbReference type="Proteomes" id="UP000242715">
    <property type="component" value="Unassembled WGS sequence"/>
</dbReference>
<dbReference type="Pfam" id="PF00078">
    <property type="entry name" value="RVT_1"/>
    <property type="match status" value="1"/>
</dbReference>
<organism evidence="3 4">
    <name type="scientific">Trifolium subterraneum</name>
    <name type="common">Subterranean clover</name>
    <dbReference type="NCBI Taxonomy" id="3900"/>
    <lineage>
        <taxon>Eukaryota</taxon>
        <taxon>Viridiplantae</taxon>
        <taxon>Streptophyta</taxon>
        <taxon>Embryophyta</taxon>
        <taxon>Tracheophyta</taxon>
        <taxon>Spermatophyta</taxon>
        <taxon>Magnoliopsida</taxon>
        <taxon>eudicotyledons</taxon>
        <taxon>Gunneridae</taxon>
        <taxon>Pentapetalae</taxon>
        <taxon>rosids</taxon>
        <taxon>fabids</taxon>
        <taxon>Fabales</taxon>
        <taxon>Fabaceae</taxon>
        <taxon>Papilionoideae</taxon>
        <taxon>50 kb inversion clade</taxon>
        <taxon>NPAAA clade</taxon>
        <taxon>Hologalegina</taxon>
        <taxon>IRL clade</taxon>
        <taxon>Trifolieae</taxon>
        <taxon>Trifolium</taxon>
    </lineage>
</organism>
<feature type="region of interest" description="Disordered" evidence="1">
    <location>
        <begin position="301"/>
        <end position="330"/>
    </location>
</feature>
<protein>
    <recommendedName>
        <fullName evidence="2">Reverse transcriptase domain-containing protein</fullName>
    </recommendedName>
</protein>
<dbReference type="InterPro" id="IPR000477">
    <property type="entry name" value="RT_dom"/>
</dbReference>
<dbReference type="PANTHER" id="PTHR33116">
    <property type="entry name" value="REVERSE TRANSCRIPTASE ZINC-BINDING DOMAIN-CONTAINING PROTEIN-RELATED-RELATED"/>
    <property type="match status" value="1"/>
</dbReference>
<dbReference type="PANTHER" id="PTHR33116:SF78">
    <property type="entry name" value="OS12G0587133 PROTEIN"/>
    <property type="match status" value="1"/>
</dbReference>
<evidence type="ECO:0000313" key="3">
    <source>
        <dbReference type="EMBL" id="GAU42670.1"/>
    </source>
</evidence>
<name>A0A2Z6P0C0_TRISU</name>
<proteinExistence type="predicted"/>
<feature type="compositionally biased region" description="Polar residues" evidence="1">
    <location>
        <begin position="301"/>
        <end position="315"/>
    </location>
</feature>
<evidence type="ECO:0000313" key="4">
    <source>
        <dbReference type="Proteomes" id="UP000242715"/>
    </source>
</evidence>
<keyword evidence="4" id="KW-1185">Reference proteome</keyword>
<gene>
    <name evidence="3" type="ORF">TSUD_106440</name>
</gene>
<feature type="region of interest" description="Disordered" evidence="1">
    <location>
        <begin position="1"/>
        <end position="30"/>
    </location>
</feature>
<dbReference type="AlphaFoldDB" id="A0A2Z6P0C0"/>
<feature type="region of interest" description="Disordered" evidence="1">
    <location>
        <begin position="249"/>
        <end position="274"/>
    </location>
</feature>
<feature type="domain" description="Reverse transcriptase" evidence="2">
    <location>
        <begin position="620"/>
        <end position="781"/>
    </location>
</feature>
<sequence length="979" mass="110710">MGDDVHQWQTVQGRRKKGSQKKSDIATAISSHNEHPDDITTYFLRASRTVSIIWAVKTGKLLRQPGAQSIVLSYEAAKEDIEKLHKAFVGVVHEPGMTYNIQSAFHRQGYFGVKVTPLGANLALLEGQEDGEVKALMEDAKGWMDQWFKEIRSWCPSDLDAERTIWLRIYGVPSHAWNESFFTQLVKPWSSFINEDEGTLKKSTMDVARLMIRTSCQQIIDEFVDVKVNDVVYHLRVLEDSYGPMRIMIPKKNGNEGRDSSVESEEDEEEKVQGMWTEGVMEEREIEVGESIALKQTSNANIAQVNSTGPNLGSNNDKEEGEEISKSVEGVRSKEVSRLVDGGILLGQEDGAGGPQNSTTNHHNIKVGVLRRLTQSDNMGCVTKPIRPKDTVSGGEVEQVGGVYSDGPNNVYLKLNKSPAHIDTTMLSKGMQVKNNKSVKRVNPIPAVLAITISTGKNPDNSCSSRFRQCYAAVHSIPQILEIVTRDLWKFMSLIRRARFGKKLLSWGLKEMKKKSGEWCLGGDFNSISKVGERKGSSSGAWRQGEMVEFTQFIDALEVGDRDISDDCPIWLMCSNINWGPKPFTFNNCWLEHPKFFEFVKETWENMDIRGKKAFIIKEKLKGLTEALKAWLKWIRACIFESSMSVLVNGSPTADFKVGRGLRQGDPLSPFLFLIVAEGLTGLMRKAVELGKFKEYRINNNIQFQILQFAVDTILMGEGIWDNIWIIKTLLRSFELVSGLKINFVKSKLYGLNVDSRLLEVGSAFLSCRSETIPFKFLGIPVGANPRRQETWKSMVDAMIKRLNSWISRQLSYGGNFLWGGGLDDKKLCWVKWDQICLPKESGGLGVKNLELFNLALLSKWKWRLLSDGDAIWADLLRFRYGHLPTQILGRDTHLTGAKHSIWWKDVVSLGRDFEVDWFKQHIGCRVGNGRDIGFWKFKWFGGHAFKDLFPTLFAKVTNHEVFIVGRMQGNGSNFVWSW</sequence>
<evidence type="ECO:0000256" key="1">
    <source>
        <dbReference type="SAM" id="MobiDB-lite"/>
    </source>
</evidence>
<dbReference type="EMBL" id="DF973931">
    <property type="protein sequence ID" value="GAU42670.1"/>
    <property type="molecule type" value="Genomic_DNA"/>
</dbReference>
<evidence type="ECO:0000259" key="2">
    <source>
        <dbReference type="Pfam" id="PF00078"/>
    </source>
</evidence>
<reference evidence="4" key="1">
    <citation type="journal article" date="2017" name="Front. Plant Sci.">
        <title>Climate Clever Clovers: New Paradigm to Reduce the Environmental Footprint of Ruminants by Breeding Low Methanogenic Forages Utilizing Haplotype Variation.</title>
        <authorList>
            <person name="Kaur P."/>
            <person name="Appels R."/>
            <person name="Bayer P.E."/>
            <person name="Keeble-Gagnere G."/>
            <person name="Wang J."/>
            <person name="Hirakawa H."/>
            <person name="Shirasawa K."/>
            <person name="Vercoe P."/>
            <person name="Stefanova K."/>
            <person name="Durmic Z."/>
            <person name="Nichols P."/>
            <person name="Revell C."/>
            <person name="Isobe S.N."/>
            <person name="Edwards D."/>
            <person name="Erskine W."/>
        </authorList>
    </citation>
    <scope>NUCLEOTIDE SEQUENCE [LARGE SCALE GENOMIC DNA]</scope>
    <source>
        <strain evidence="4">cv. Daliak</strain>
    </source>
</reference>